<feature type="domain" description="Cytochrome b561 bacterial/Ni-hydrogenase" evidence="14">
    <location>
        <begin position="10"/>
        <end position="174"/>
    </location>
</feature>
<name>A0A3D9FDD1_9SPHN</name>
<keyword evidence="6 13" id="KW-0812">Transmembrane</keyword>
<evidence type="ECO:0000256" key="7">
    <source>
        <dbReference type="ARBA" id="ARBA00022723"/>
    </source>
</evidence>
<feature type="transmembrane region" description="Helical" evidence="13">
    <location>
        <begin position="50"/>
        <end position="71"/>
    </location>
</feature>
<protein>
    <submittedName>
        <fullName evidence="15">Cytochrome b561</fullName>
    </submittedName>
</protein>
<feature type="transmembrane region" description="Helical" evidence="13">
    <location>
        <begin position="142"/>
        <end position="164"/>
    </location>
</feature>
<evidence type="ECO:0000256" key="10">
    <source>
        <dbReference type="ARBA" id="ARBA00023004"/>
    </source>
</evidence>
<evidence type="ECO:0000256" key="12">
    <source>
        <dbReference type="ARBA" id="ARBA00037975"/>
    </source>
</evidence>
<evidence type="ECO:0000256" key="1">
    <source>
        <dbReference type="ARBA" id="ARBA00001970"/>
    </source>
</evidence>
<keyword evidence="3" id="KW-0813">Transport</keyword>
<proteinExistence type="inferred from homology"/>
<organism evidence="15 16">
    <name type="scientific">Parasphingopyxis lamellibrachiae</name>
    <dbReference type="NCBI Taxonomy" id="680125"/>
    <lineage>
        <taxon>Bacteria</taxon>
        <taxon>Pseudomonadati</taxon>
        <taxon>Pseudomonadota</taxon>
        <taxon>Alphaproteobacteria</taxon>
        <taxon>Sphingomonadales</taxon>
        <taxon>Sphingomonadaceae</taxon>
        <taxon>Parasphingopyxis</taxon>
    </lineage>
</organism>
<dbReference type="RefSeq" id="WP_116235268.1">
    <property type="nucleotide sequence ID" value="NZ_QRDP01000004.1"/>
</dbReference>
<feature type="transmembrane region" description="Helical" evidence="13">
    <location>
        <begin position="92"/>
        <end position="122"/>
    </location>
</feature>
<comment type="cofactor">
    <cofactor evidence="1">
        <name>heme b</name>
        <dbReference type="ChEBI" id="CHEBI:60344"/>
    </cofactor>
</comment>
<evidence type="ECO:0000256" key="3">
    <source>
        <dbReference type="ARBA" id="ARBA00022448"/>
    </source>
</evidence>
<accession>A0A3D9FDD1</accession>
<keyword evidence="16" id="KW-1185">Reference proteome</keyword>
<comment type="subcellular location">
    <subcellularLocation>
        <location evidence="2">Cell membrane</location>
        <topology evidence="2">Multi-pass membrane protein</topology>
    </subcellularLocation>
</comment>
<dbReference type="GO" id="GO:0009055">
    <property type="term" value="F:electron transfer activity"/>
    <property type="evidence" value="ECO:0007669"/>
    <property type="project" value="InterPro"/>
</dbReference>
<evidence type="ECO:0000256" key="5">
    <source>
        <dbReference type="ARBA" id="ARBA00022617"/>
    </source>
</evidence>
<evidence type="ECO:0000256" key="8">
    <source>
        <dbReference type="ARBA" id="ARBA00022982"/>
    </source>
</evidence>
<keyword evidence="4" id="KW-1003">Cell membrane</keyword>
<evidence type="ECO:0000256" key="2">
    <source>
        <dbReference type="ARBA" id="ARBA00004651"/>
    </source>
</evidence>
<dbReference type="GO" id="GO:0005886">
    <property type="term" value="C:plasma membrane"/>
    <property type="evidence" value="ECO:0007669"/>
    <property type="project" value="UniProtKB-SubCell"/>
</dbReference>
<dbReference type="PANTHER" id="PTHR30529">
    <property type="entry name" value="CYTOCHROME B561"/>
    <property type="match status" value="1"/>
</dbReference>
<evidence type="ECO:0000313" key="15">
    <source>
        <dbReference type="EMBL" id="RED15789.1"/>
    </source>
</evidence>
<evidence type="ECO:0000256" key="6">
    <source>
        <dbReference type="ARBA" id="ARBA00022692"/>
    </source>
</evidence>
<keyword evidence="11 13" id="KW-0472">Membrane</keyword>
<keyword evidence="10" id="KW-0408">Iron</keyword>
<dbReference type="GO" id="GO:0046872">
    <property type="term" value="F:metal ion binding"/>
    <property type="evidence" value="ECO:0007669"/>
    <property type="project" value="UniProtKB-KW"/>
</dbReference>
<dbReference type="GO" id="GO:0020037">
    <property type="term" value="F:heme binding"/>
    <property type="evidence" value="ECO:0007669"/>
    <property type="project" value="TreeGrafter"/>
</dbReference>
<dbReference type="Proteomes" id="UP000256310">
    <property type="component" value="Unassembled WGS sequence"/>
</dbReference>
<dbReference type="EMBL" id="QRDP01000004">
    <property type="protein sequence ID" value="RED15789.1"/>
    <property type="molecule type" value="Genomic_DNA"/>
</dbReference>
<evidence type="ECO:0000256" key="9">
    <source>
        <dbReference type="ARBA" id="ARBA00022989"/>
    </source>
</evidence>
<evidence type="ECO:0000256" key="13">
    <source>
        <dbReference type="SAM" id="Phobius"/>
    </source>
</evidence>
<dbReference type="Pfam" id="PF01292">
    <property type="entry name" value="Ni_hydr_CYTB"/>
    <property type="match status" value="1"/>
</dbReference>
<dbReference type="GO" id="GO:0022904">
    <property type="term" value="P:respiratory electron transport chain"/>
    <property type="evidence" value="ECO:0007669"/>
    <property type="project" value="InterPro"/>
</dbReference>
<dbReference type="InterPro" id="IPR011577">
    <property type="entry name" value="Cyt_b561_bac/Ni-Hgenase"/>
</dbReference>
<dbReference type="Gene3D" id="1.20.950.20">
    <property type="entry name" value="Transmembrane di-heme cytochromes, Chain C"/>
    <property type="match status" value="1"/>
</dbReference>
<reference evidence="15 16" key="1">
    <citation type="submission" date="2018-07" db="EMBL/GenBank/DDBJ databases">
        <title>Genomic Encyclopedia of Type Strains, Phase IV (KMG-IV): sequencing the most valuable type-strain genomes for metagenomic binning, comparative biology and taxonomic classification.</title>
        <authorList>
            <person name="Goeker M."/>
        </authorList>
    </citation>
    <scope>NUCLEOTIDE SEQUENCE [LARGE SCALE GENOMIC DNA]</scope>
    <source>
        <strain evidence="15 16">DSM 26725</strain>
    </source>
</reference>
<keyword evidence="7" id="KW-0479">Metal-binding</keyword>
<dbReference type="InterPro" id="IPR052168">
    <property type="entry name" value="Cytochrome_b561_oxidase"/>
</dbReference>
<evidence type="ECO:0000256" key="4">
    <source>
        <dbReference type="ARBA" id="ARBA00022475"/>
    </source>
</evidence>
<feature type="transmembrane region" description="Helical" evidence="13">
    <location>
        <begin position="12"/>
        <end position="38"/>
    </location>
</feature>
<evidence type="ECO:0000256" key="11">
    <source>
        <dbReference type="ARBA" id="ARBA00023136"/>
    </source>
</evidence>
<evidence type="ECO:0000313" key="16">
    <source>
        <dbReference type="Proteomes" id="UP000256310"/>
    </source>
</evidence>
<gene>
    <name evidence="15" type="ORF">DFR46_0796</name>
</gene>
<dbReference type="SUPFAM" id="SSF81342">
    <property type="entry name" value="Transmembrane di-heme cytochromes"/>
    <property type="match status" value="1"/>
</dbReference>
<comment type="similarity">
    <text evidence="12">Belongs to the cytochrome b561 family.</text>
</comment>
<keyword evidence="5" id="KW-0349">Heme</keyword>
<keyword evidence="9 13" id="KW-1133">Transmembrane helix</keyword>
<dbReference type="PANTHER" id="PTHR30529:SF7">
    <property type="entry name" value="CYTOCHROME B561 BACTERIAL_NI-HYDROGENASE DOMAIN-CONTAINING PROTEIN"/>
    <property type="match status" value="1"/>
</dbReference>
<dbReference type="AlphaFoldDB" id="A0A3D9FDD1"/>
<dbReference type="InterPro" id="IPR016174">
    <property type="entry name" value="Di-haem_cyt_TM"/>
</dbReference>
<dbReference type="OrthoDB" id="1247465at2"/>
<keyword evidence="8" id="KW-0249">Electron transport</keyword>
<sequence>MPLKSTQSAYGAVAVTIHWLSVLFIIALAGSGFLAAGMEDTAAKAAVLRAHVPCGIVILLLTAARAGWWLLADRKPDPVPMPDWQDRVSRGVHFLFYVVIFGMGASGIAMMVLSGAGLIIFGGTGETLPDFRDFGPRIPHGVGARLFIALFVFHAGAALHHHFVKRDGLLRRMWR</sequence>
<comment type="caution">
    <text evidence="15">The sequence shown here is derived from an EMBL/GenBank/DDBJ whole genome shotgun (WGS) entry which is preliminary data.</text>
</comment>
<evidence type="ECO:0000259" key="14">
    <source>
        <dbReference type="Pfam" id="PF01292"/>
    </source>
</evidence>